<protein>
    <submittedName>
        <fullName evidence="2">Uncharacterized protein</fullName>
    </submittedName>
</protein>
<gene>
    <name evidence="2" type="ORF">FH610_040820</name>
</gene>
<feature type="compositionally biased region" description="Basic and acidic residues" evidence="1">
    <location>
        <begin position="120"/>
        <end position="133"/>
    </location>
</feature>
<reference evidence="2 3" key="1">
    <citation type="submission" date="2019-10" db="EMBL/GenBank/DDBJ databases">
        <title>Nonomuraea sp. nov., isolated from Phyllanthus amarus.</title>
        <authorList>
            <person name="Klykleung N."/>
            <person name="Tanasupawat S."/>
        </authorList>
    </citation>
    <scope>NUCLEOTIDE SEQUENCE [LARGE SCALE GENOMIC DNA]</scope>
    <source>
        <strain evidence="2 3">CR1-09</strain>
    </source>
</reference>
<keyword evidence="3" id="KW-1185">Reference proteome</keyword>
<proteinExistence type="predicted"/>
<evidence type="ECO:0000313" key="2">
    <source>
        <dbReference type="EMBL" id="KAB8174259.1"/>
    </source>
</evidence>
<dbReference type="Proteomes" id="UP000313066">
    <property type="component" value="Unassembled WGS sequence"/>
</dbReference>
<dbReference type="EMBL" id="VDMA02000039">
    <property type="protein sequence ID" value="KAB8174259.1"/>
    <property type="molecule type" value="Genomic_DNA"/>
</dbReference>
<dbReference type="AlphaFoldDB" id="A0A5N6B2L6"/>
<dbReference type="RefSeq" id="WP_139580601.1">
    <property type="nucleotide sequence ID" value="NZ_VDMA02000039.1"/>
</dbReference>
<comment type="caution">
    <text evidence="2">The sequence shown here is derived from an EMBL/GenBank/DDBJ whole genome shotgun (WGS) entry which is preliminary data.</text>
</comment>
<organism evidence="2 3">
    <name type="scientific">Microbispora catharanthi</name>
    <dbReference type="NCBI Taxonomy" id="1712871"/>
    <lineage>
        <taxon>Bacteria</taxon>
        <taxon>Bacillati</taxon>
        <taxon>Actinomycetota</taxon>
        <taxon>Actinomycetes</taxon>
        <taxon>Streptosporangiales</taxon>
        <taxon>Streptosporangiaceae</taxon>
        <taxon>Microbispora</taxon>
    </lineage>
</organism>
<name>A0A5N6B2L6_9ACTN</name>
<evidence type="ECO:0000256" key="1">
    <source>
        <dbReference type="SAM" id="MobiDB-lite"/>
    </source>
</evidence>
<sequence length="133" mass="14690">MITFDGTFYRVTDPEFEMVIPAWEGYEPDAADQADATITFRDGSRRYATFMTLDAIQHIMDKDARTGECLDGRYFWCSDLIVIRGVGFEGMAAAIRDLVSSGGIEGACGLLDPIGDDEEKSTSRESPGREWSG</sequence>
<accession>A0A5N6B2L6</accession>
<feature type="region of interest" description="Disordered" evidence="1">
    <location>
        <begin position="110"/>
        <end position="133"/>
    </location>
</feature>
<dbReference type="GeneID" id="97247094"/>
<evidence type="ECO:0000313" key="3">
    <source>
        <dbReference type="Proteomes" id="UP000313066"/>
    </source>
</evidence>